<dbReference type="GO" id="GO:0005829">
    <property type="term" value="C:cytosol"/>
    <property type="evidence" value="ECO:0007669"/>
    <property type="project" value="TreeGrafter"/>
</dbReference>
<dbReference type="InterPro" id="IPR029039">
    <property type="entry name" value="Flavoprotein-like_sf"/>
</dbReference>
<dbReference type="SUPFAM" id="SSF52218">
    <property type="entry name" value="Flavoproteins"/>
    <property type="match status" value="1"/>
</dbReference>
<dbReference type="GO" id="GO:0010181">
    <property type="term" value="F:FMN binding"/>
    <property type="evidence" value="ECO:0007669"/>
    <property type="project" value="TreeGrafter"/>
</dbReference>
<accession>A0A3D9V3P8</accession>
<comment type="caution">
    <text evidence="2">The sequence shown here is derived from an EMBL/GenBank/DDBJ whole genome shotgun (WGS) entry which is preliminary data.</text>
</comment>
<name>A0A3D9V3P8_9MICO</name>
<dbReference type="Pfam" id="PF03358">
    <property type="entry name" value="FMN_red"/>
    <property type="match status" value="1"/>
</dbReference>
<dbReference type="PANTHER" id="PTHR30543">
    <property type="entry name" value="CHROMATE REDUCTASE"/>
    <property type="match status" value="1"/>
</dbReference>
<feature type="domain" description="NADPH-dependent FMN reductase-like" evidence="1">
    <location>
        <begin position="3"/>
        <end position="139"/>
    </location>
</feature>
<keyword evidence="3" id="KW-1185">Reference proteome</keyword>
<dbReference type="EMBL" id="QTUA01000001">
    <property type="protein sequence ID" value="REF31781.1"/>
    <property type="molecule type" value="Genomic_DNA"/>
</dbReference>
<evidence type="ECO:0000259" key="1">
    <source>
        <dbReference type="Pfam" id="PF03358"/>
    </source>
</evidence>
<dbReference type="GO" id="GO:0016491">
    <property type="term" value="F:oxidoreductase activity"/>
    <property type="evidence" value="ECO:0007669"/>
    <property type="project" value="InterPro"/>
</dbReference>
<dbReference type="AlphaFoldDB" id="A0A3D9V3P8"/>
<reference evidence="2 3" key="1">
    <citation type="submission" date="2018-08" db="EMBL/GenBank/DDBJ databases">
        <title>Sequencing the genomes of 1000 actinobacteria strains.</title>
        <authorList>
            <person name="Klenk H.-P."/>
        </authorList>
    </citation>
    <scope>NUCLEOTIDE SEQUENCE [LARGE SCALE GENOMIC DNA]</scope>
    <source>
        <strain evidence="2 3">DSM 22967</strain>
    </source>
</reference>
<evidence type="ECO:0000313" key="3">
    <source>
        <dbReference type="Proteomes" id="UP000256253"/>
    </source>
</evidence>
<dbReference type="Proteomes" id="UP000256253">
    <property type="component" value="Unassembled WGS sequence"/>
</dbReference>
<dbReference type="InterPro" id="IPR050712">
    <property type="entry name" value="NAD(P)H-dep_reductase"/>
</dbReference>
<dbReference type="InterPro" id="IPR005025">
    <property type="entry name" value="FMN_Rdtase-like_dom"/>
</dbReference>
<gene>
    <name evidence="2" type="ORF">DFJ65_2862</name>
</gene>
<organism evidence="2 3">
    <name type="scientific">Calidifontibacter indicus</name>
    <dbReference type="NCBI Taxonomy" id="419650"/>
    <lineage>
        <taxon>Bacteria</taxon>
        <taxon>Bacillati</taxon>
        <taxon>Actinomycetota</taxon>
        <taxon>Actinomycetes</taxon>
        <taxon>Micrococcales</taxon>
        <taxon>Dermacoccaceae</taxon>
        <taxon>Calidifontibacter</taxon>
    </lineage>
</organism>
<proteinExistence type="predicted"/>
<dbReference type="PANTHER" id="PTHR30543:SF21">
    <property type="entry name" value="NAD(P)H-DEPENDENT FMN REDUCTASE LOT6"/>
    <property type="match status" value="1"/>
</dbReference>
<sequence>MTTIALVVGSPRRESVHRRLALLAADLASPDITVDLVESLDRVPLYNEDVDVEPALAPEVTALRSRIRGADAVLLFAPANNGTLSAVLKNALDWSSRPYGRSSLQDKPIAVVSAAHRTDTVAQHAHLVATIAGGVPVEPSALFALKQLDLDDPAVGEGLRATLVALAGAVREVAAA</sequence>
<dbReference type="Gene3D" id="3.40.50.360">
    <property type="match status" value="1"/>
</dbReference>
<dbReference type="OrthoDB" id="9812295at2"/>
<dbReference type="RefSeq" id="WP_115923571.1">
    <property type="nucleotide sequence ID" value="NZ_QTUA01000001.1"/>
</dbReference>
<protein>
    <submittedName>
        <fullName evidence="2">NAD(P)H-dependent FMN reductase</fullName>
    </submittedName>
</protein>
<evidence type="ECO:0000313" key="2">
    <source>
        <dbReference type="EMBL" id="REF31781.1"/>
    </source>
</evidence>